<feature type="domain" description="CdiA C-terminal tRNase" evidence="2">
    <location>
        <begin position="116"/>
        <end position="166"/>
    </location>
</feature>
<proteinExistence type="predicted"/>
<dbReference type="AlphaFoldDB" id="A0A4Y3KPP9"/>
<evidence type="ECO:0000256" key="1">
    <source>
        <dbReference type="SAM" id="MobiDB-lite"/>
    </source>
</evidence>
<feature type="compositionally biased region" description="Pro residues" evidence="1">
    <location>
        <begin position="13"/>
        <end position="23"/>
    </location>
</feature>
<feature type="compositionally biased region" description="Low complexity" evidence="1">
    <location>
        <begin position="24"/>
        <end position="33"/>
    </location>
</feature>
<sequence length="173" mass="19121">MSELTHEIATPSAPEPEPVPTPATPALTPAPLSHLPVGGEFLGPDDALPASPTPGTPAYLLAFDPAVGKFRQSEYETARRIIDERQVRLRRAEPGARHDWVDQHGTTYDAVGNFPAKFFDKQWDKLKEQIVLHLKKAQVVPVDVAQFTEEQRVLVREFVRGLANVQVVIVGDK</sequence>
<dbReference type="CDD" id="cd20726">
    <property type="entry name" value="CDI_toxin_BpE479_tRNase-like"/>
    <property type="match status" value="1"/>
</dbReference>
<keyword evidence="4" id="KW-1185">Reference proteome</keyword>
<dbReference type="InterPro" id="IPR041620">
    <property type="entry name" value="CdiA_C_tRNase"/>
</dbReference>
<gene>
    <name evidence="3" type="ORF">CGE01nite_23960</name>
</gene>
<dbReference type="Proteomes" id="UP000320461">
    <property type="component" value="Unassembled WGS sequence"/>
</dbReference>
<organism evidence="3 4">
    <name type="scientific">Cellulomonas gelida</name>
    <dbReference type="NCBI Taxonomy" id="1712"/>
    <lineage>
        <taxon>Bacteria</taxon>
        <taxon>Bacillati</taxon>
        <taxon>Actinomycetota</taxon>
        <taxon>Actinomycetes</taxon>
        <taxon>Micrococcales</taxon>
        <taxon>Cellulomonadaceae</taxon>
        <taxon>Cellulomonas</taxon>
    </lineage>
</organism>
<dbReference type="OrthoDB" id="5069709at2"/>
<evidence type="ECO:0000259" key="2">
    <source>
        <dbReference type="Pfam" id="PF18664"/>
    </source>
</evidence>
<protein>
    <recommendedName>
        <fullName evidence="2">CdiA C-terminal tRNase domain-containing protein</fullName>
    </recommendedName>
</protein>
<accession>A0A4Y3KPP9</accession>
<evidence type="ECO:0000313" key="4">
    <source>
        <dbReference type="Proteomes" id="UP000320461"/>
    </source>
</evidence>
<reference evidence="3 4" key="1">
    <citation type="submission" date="2019-06" db="EMBL/GenBank/DDBJ databases">
        <title>Whole genome shotgun sequence of Cellulomonas gelida NBRC 3748.</title>
        <authorList>
            <person name="Hosoyama A."/>
            <person name="Uohara A."/>
            <person name="Ohji S."/>
            <person name="Ichikawa N."/>
        </authorList>
    </citation>
    <scope>NUCLEOTIDE SEQUENCE [LARGE SCALE GENOMIC DNA]</scope>
    <source>
        <strain evidence="3 4">NBRC 3748</strain>
    </source>
</reference>
<dbReference type="RefSeq" id="WP_141371194.1">
    <property type="nucleotide sequence ID" value="NZ_BJLQ01000027.1"/>
</dbReference>
<name>A0A4Y3KPP9_9CELL</name>
<feature type="region of interest" description="Disordered" evidence="1">
    <location>
        <begin position="1"/>
        <end position="50"/>
    </location>
</feature>
<dbReference type="EMBL" id="BJLQ01000027">
    <property type="protein sequence ID" value="GEA85145.1"/>
    <property type="molecule type" value="Genomic_DNA"/>
</dbReference>
<comment type="caution">
    <text evidence="3">The sequence shown here is derived from an EMBL/GenBank/DDBJ whole genome shotgun (WGS) entry which is preliminary data.</text>
</comment>
<evidence type="ECO:0000313" key="3">
    <source>
        <dbReference type="EMBL" id="GEA85145.1"/>
    </source>
</evidence>
<dbReference type="Pfam" id="PF18664">
    <property type="entry name" value="CdiA_C_tRNase"/>
    <property type="match status" value="1"/>
</dbReference>